<organism evidence="2">
    <name type="scientific">marine metagenome</name>
    <dbReference type="NCBI Taxonomy" id="408172"/>
    <lineage>
        <taxon>unclassified sequences</taxon>
        <taxon>metagenomes</taxon>
        <taxon>ecological metagenomes</taxon>
    </lineage>
</organism>
<protein>
    <recommendedName>
        <fullName evidence="1">Class II aldolase/adducin N-terminal domain-containing protein</fullName>
    </recommendedName>
</protein>
<feature type="domain" description="Class II aldolase/adducin N-terminal" evidence="1">
    <location>
        <begin position="29"/>
        <end position="129"/>
    </location>
</feature>
<evidence type="ECO:0000259" key="1">
    <source>
        <dbReference type="Pfam" id="PF00596"/>
    </source>
</evidence>
<proteinExistence type="predicted"/>
<evidence type="ECO:0000313" key="2">
    <source>
        <dbReference type="EMBL" id="SVE54874.1"/>
    </source>
</evidence>
<name>A0A383EE30_9ZZZZ</name>
<dbReference type="InterPro" id="IPR036409">
    <property type="entry name" value="Aldolase_II/adducin_N_sf"/>
</dbReference>
<dbReference type="EMBL" id="UINC01225009">
    <property type="protein sequence ID" value="SVE54874.1"/>
    <property type="molecule type" value="Genomic_DNA"/>
</dbReference>
<dbReference type="Pfam" id="PF00596">
    <property type="entry name" value="Aldolase_II"/>
    <property type="match status" value="1"/>
</dbReference>
<accession>A0A383EE30</accession>
<dbReference type="Gene3D" id="3.40.225.10">
    <property type="entry name" value="Class II aldolase/adducin N-terminal domain"/>
    <property type="match status" value="1"/>
</dbReference>
<reference evidence="2" key="1">
    <citation type="submission" date="2018-05" db="EMBL/GenBank/DDBJ databases">
        <authorList>
            <person name="Lanie J.A."/>
            <person name="Ng W.-L."/>
            <person name="Kazmierczak K.M."/>
            <person name="Andrzejewski T.M."/>
            <person name="Davidsen T.M."/>
            <person name="Wayne K.J."/>
            <person name="Tettelin H."/>
            <person name="Glass J.I."/>
            <person name="Rusch D."/>
            <person name="Podicherti R."/>
            <person name="Tsui H.-C.T."/>
            <person name="Winkler M.E."/>
        </authorList>
    </citation>
    <scope>NUCLEOTIDE SEQUENCE</scope>
</reference>
<dbReference type="AlphaFoldDB" id="A0A383EE30"/>
<dbReference type="SUPFAM" id="SSF53639">
    <property type="entry name" value="AraD/HMP-PK domain-like"/>
    <property type="match status" value="1"/>
</dbReference>
<gene>
    <name evidence="2" type="ORF">METZ01_LOCUS507728</name>
</gene>
<feature type="non-terminal residue" evidence="2">
    <location>
        <position position="1"/>
    </location>
</feature>
<dbReference type="InterPro" id="IPR001303">
    <property type="entry name" value="Aldolase_II/adducin_N"/>
</dbReference>
<feature type="non-terminal residue" evidence="2">
    <location>
        <position position="135"/>
    </location>
</feature>
<sequence>VQNQWNEHKAKATIEQYAGVSEDIALRVYTSRLIGADPSLVLHGGGNTSVKSVTTNTIGEEVNVLYVKGSGWDLDTLEPPGLPGVQLDHLIKLRKLSSLSDEDMVNEQRTHLLDASSPNPSVETLLHAFLPHKFI</sequence>